<proteinExistence type="predicted"/>
<sequence length="59" mass="6177">MNIDIGLRTDPGRARGRGFVLFGHIDIDIDIAESAGALSRTIGFTLANGVLAIAKQPSP</sequence>
<accession>A0ABM7FFC0</accession>
<protein>
    <submittedName>
        <fullName evidence="1">Uncharacterized protein</fullName>
    </submittedName>
</protein>
<organism evidence="1 2">
    <name type="scientific">Streptomyces graminofaciens</name>
    <dbReference type="NCBI Taxonomy" id="68212"/>
    <lineage>
        <taxon>Bacteria</taxon>
        <taxon>Bacillati</taxon>
        <taxon>Actinomycetota</taxon>
        <taxon>Actinomycetes</taxon>
        <taxon>Kitasatosporales</taxon>
        <taxon>Streptomycetaceae</taxon>
        <taxon>Streptomyces</taxon>
    </lineage>
</organism>
<dbReference type="EMBL" id="AP018448">
    <property type="protein sequence ID" value="BBC34713.1"/>
    <property type="molecule type" value="Genomic_DNA"/>
</dbReference>
<keyword evidence="2" id="KW-1185">Reference proteome</keyword>
<dbReference type="RefSeq" id="WP_286254744.1">
    <property type="nucleotide sequence ID" value="NZ_AP018448.1"/>
</dbReference>
<reference evidence="1 2" key="2">
    <citation type="journal article" date="2023" name="ChemBioChem">
        <title>Acyltransferase Domain Exchange between Two Independent Type I Polyketide Synthases in the Same Producer Strain of Macrolide Antibiotics.</title>
        <authorList>
            <person name="Kudo F."/>
            <person name="Kishikawa K."/>
            <person name="Tsuboi K."/>
            <person name="Kido T."/>
            <person name="Usui T."/>
            <person name="Hashimoto J."/>
            <person name="Shin-Ya K."/>
            <person name="Miyanaga A."/>
            <person name="Eguchi T."/>
        </authorList>
    </citation>
    <scope>NUCLEOTIDE SEQUENCE [LARGE SCALE GENOMIC DNA]</scope>
    <source>
        <strain evidence="1 2">A-8890</strain>
    </source>
</reference>
<evidence type="ECO:0000313" key="1">
    <source>
        <dbReference type="EMBL" id="BBC34713.1"/>
    </source>
</evidence>
<dbReference type="Proteomes" id="UP001321542">
    <property type="component" value="Chromosome"/>
</dbReference>
<name>A0ABM7FFC0_9ACTN</name>
<gene>
    <name evidence="1" type="ORF">SGFS_060070</name>
</gene>
<reference evidence="1 2" key="1">
    <citation type="journal article" date="2010" name="ChemBioChem">
        <title>Cloning and characterization of the biosynthetic gene cluster of 16-membered macrolide antibiotic FD-891: involvement of a dual functional cytochrome P450 monooxygenase catalyzing epoxidation and hydroxylation.</title>
        <authorList>
            <person name="Kudo F."/>
            <person name="Motegi A."/>
            <person name="Mizoue K."/>
            <person name="Eguchi T."/>
        </authorList>
    </citation>
    <scope>NUCLEOTIDE SEQUENCE [LARGE SCALE GENOMIC DNA]</scope>
    <source>
        <strain evidence="1 2">A-8890</strain>
    </source>
</reference>
<evidence type="ECO:0000313" key="2">
    <source>
        <dbReference type="Proteomes" id="UP001321542"/>
    </source>
</evidence>